<protein>
    <submittedName>
        <fullName evidence="2">Uncharacterized protein</fullName>
    </submittedName>
</protein>
<proteinExistence type="predicted"/>
<reference evidence="2" key="1">
    <citation type="journal article" date="2021" name="bioRxiv">
        <title>Whole Genome Assembly and Annotation of Northern Wild Rice, Zizania palustris L., Supports a Whole Genome Duplication in the Zizania Genus.</title>
        <authorList>
            <person name="Haas M."/>
            <person name="Kono T."/>
            <person name="Macchietto M."/>
            <person name="Millas R."/>
            <person name="McGilp L."/>
            <person name="Shao M."/>
            <person name="Duquette J."/>
            <person name="Hirsch C.N."/>
            <person name="Kimball J."/>
        </authorList>
    </citation>
    <scope>NUCLEOTIDE SEQUENCE</scope>
    <source>
        <tissue evidence="2">Fresh leaf tissue</tissue>
    </source>
</reference>
<comment type="caution">
    <text evidence="2">The sequence shown here is derived from an EMBL/GenBank/DDBJ whole genome shotgun (WGS) entry which is preliminary data.</text>
</comment>
<keyword evidence="3" id="KW-1185">Reference proteome</keyword>
<accession>A0A8J6BU20</accession>
<feature type="chain" id="PRO_5035216405" evidence="1">
    <location>
        <begin position="30"/>
        <end position="99"/>
    </location>
</feature>
<gene>
    <name evidence="2" type="ORF">GUJ93_ZPchr0011g27556</name>
</gene>
<dbReference type="PROSITE" id="PS51257">
    <property type="entry name" value="PROKAR_LIPOPROTEIN"/>
    <property type="match status" value="1"/>
</dbReference>
<reference evidence="2" key="2">
    <citation type="submission" date="2021-02" db="EMBL/GenBank/DDBJ databases">
        <authorList>
            <person name="Kimball J.A."/>
            <person name="Haas M.W."/>
            <person name="Macchietto M."/>
            <person name="Kono T."/>
            <person name="Duquette J."/>
            <person name="Shao M."/>
        </authorList>
    </citation>
    <scope>NUCLEOTIDE SEQUENCE</scope>
    <source>
        <tissue evidence="2">Fresh leaf tissue</tissue>
    </source>
</reference>
<keyword evidence="1" id="KW-0732">Signal</keyword>
<organism evidence="2 3">
    <name type="scientific">Zizania palustris</name>
    <name type="common">Northern wild rice</name>
    <dbReference type="NCBI Taxonomy" id="103762"/>
    <lineage>
        <taxon>Eukaryota</taxon>
        <taxon>Viridiplantae</taxon>
        <taxon>Streptophyta</taxon>
        <taxon>Embryophyta</taxon>
        <taxon>Tracheophyta</taxon>
        <taxon>Spermatophyta</taxon>
        <taxon>Magnoliopsida</taxon>
        <taxon>Liliopsida</taxon>
        <taxon>Poales</taxon>
        <taxon>Poaceae</taxon>
        <taxon>BOP clade</taxon>
        <taxon>Oryzoideae</taxon>
        <taxon>Oryzeae</taxon>
        <taxon>Zizaniinae</taxon>
        <taxon>Zizania</taxon>
    </lineage>
</organism>
<dbReference type="OrthoDB" id="717731at2759"/>
<evidence type="ECO:0000313" key="2">
    <source>
        <dbReference type="EMBL" id="KAG8090778.1"/>
    </source>
</evidence>
<evidence type="ECO:0000256" key="1">
    <source>
        <dbReference type="SAM" id="SignalP"/>
    </source>
</evidence>
<feature type="signal peptide" evidence="1">
    <location>
        <begin position="1"/>
        <end position="29"/>
    </location>
</feature>
<dbReference type="AlphaFoldDB" id="A0A8J6BU20"/>
<dbReference type="Proteomes" id="UP000729402">
    <property type="component" value="Unassembled WGS sequence"/>
</dbReference>
<sequence length="99" mass="10905">METVMKKNTVSLFLSALMIMATLLSSCNAHVAAGAAEPDPKRIGDGKDGCMLLNFPWCRDDMCKEFTKDKHAYCDDKGECCPTYGPPVPSSRKSLRENN</sequence>
<evidence type="ECO:0000313" key="3">
    <source>
        <dbReference type="Proteomes" id="UP000729402"/>
    </source>
</evidence>
<dbReference type="EMBL" id="JAAALK010000081">
    <property type="protein sequence ID" value="KAG8090778.1"/>
    <property type="molecule type" value="Genomic_DNA"/>
</dbReference>
<name>A0A8J6BU20_ZIZPA</name>